<dbReference type="PANTHER" id="PTHR35936">
    <property type="entry name" value="MEMBRANE-BOUND LYTIC MUREIN TRANSGLYCOSYLASE F"/>
    <property type="match status" value="1"/>
</dbReference>
<dbReference type="SMART" id="SM00062">
    <property type="entry name" value="PBPb"/>
    <property type="match status" value="1"/>
</dbReference>
<keyword evidence="1" id="KW-0732">Signal</keyword>
<organism evidence="3 4">
    <name type="scientific">Candidatus Parabacteroides intestinipullorum</name>
    <dbReference type="NCBI Taxonomy" id="2838723"/>
    <lineage>
        <taxon>Bacteria</taxon>
        <taxon>Pseudomonadati</taxon>
        <taxon>Bacteroidota</taxon>
        <taxon>Bacteroidia</taxon>
        <taxon>Bacteroidales</taxon>
        <taxon>Tannerellaceae</taxon>
        <taxon>Parabacteroides</taxon>
    </lineage>
</organism>
<dbReference type="Gene3D" id="3.40.190.10">
    <property type="entry name" value="Periplasmic binding protein-like II"/>
    <property type="match status" value="2"/>
</dbReference>
<dbReference type="Pfam" id="PF00497">
    <property type="entry name" value="SBP_bac_3"/>
    <property type="match status" value="1"/>
</dbReference>
<gene>
    <name evidence="3" type="ORF">H9977_12000</name>
</gene>
<dbReference type="PANTHER" id="PTHR35936:SF19">
    <property type="entry name" value="AMINO-ACID-BINDING PROTEIN YXEM-RELATED"/>
    <property type="match status" value="1"/>
</dbReference>
<dbReference type="SUPFAM" id="SSF53850">
    <property type="entry name" value="Periplasmic binding protein-like II"/>
    <property type="match status" value="1"/>
</dbReference>
<comment type="caution">
    <text evidence="3">The sequence shown here is derived from an EMBL/GenBank/DDBJ whole genome shotgun (WGS) entry which is preliminary data.</text>
</comment>
<evidence type="ECO:0000256" key="1">
    <source>
        <dbReference type="ARBA" id="ARBA00022729"/>
    </source>
</evidence>
<name>A0A9D1XAW2_9BACT</name>
<evidence type="ECO:0000259" key="2">
    <source>
        <dbReference type="SMART" id="SM00062"/>
    </source>
</evidence>
<protein>
    <submittedName>
        <fullName evidence="3">Transporter substrate-binding domain-containing protein</fullName>
    </submittedName>
</protein>
<sequence>MRSKKLLILYMVLLVVVLLTMAQLLLLRRQANTDGPRDFPEIRQEGVLRIAMEYSPTDYFIVGDSVLGFQYELCQAISSLAGIEIQTRLETSLATCFDLLSDRQVDVIAQNIPVTTDNKEEFLFTDPIVLNQQVLIQRKADKEKEDGLIRNQLDLAGKTLYIPKDSPAKLRLRNLEREIGDTIYIVEDEIYSAEQLIIMVAKGDIDYAVCDQHIAAYMEKQLPEIDDQTKISFTQFQSWAVRKESVALLDSLNHWLGQVKESGLYDRIFNRYYK</sequence>
<dbReference type="Proteomes" id="UP000886740">
    <property type="component" value="Unassembled WGS sequence"/>
</dbReference>
<dbReference type="CDD" id="cd01009">
    <property type="entry name" value="PBP2_YfhD_N"/>
    <property type="match status" value="1"/>
</dbReference>
<dbReference type="AlphaFoldDB" id="A0A9D1XAW2"/>
<reference evidence="3" key="2">
    <citation type="submission" date="2021-04" db="EMBL/GenBank/DDBJ databases">
        <authorList>
            <person name="Gilroy R."/>
        </authorList>
    </citation>
    <scope>NUCLEOTIDE SEQUENCE</scope>
    <source>
        <strain evidence="3">ChiGjej6B6-14162</strain>
    </source>
</reference>
<accession>A0A9D1XAW2</accession>
<evidence type="ECO:0000313" key="3">
    <source>
        <dbReference type="EMBL" id="HIX75736.1"/>
    </source>
</evidence>
<evidence type="ECO:0000313" key="4">
    <source>
        <dbReference type="Proteomes" id="UP000886740"/>
    </source>
</evidence>
<dbReference type="InterPro" id="IPR001638">
    <property type="entry name" value="Solute-binding_3/MltF_N"/>
</dbReference>
<dbReference type="EMBL" id="DXEL01000082">
    <property type="protein sequence ID" value="HIX75736.1"/>
    <property type="molecule type" value="Genomic_DNA"/>
</dbReference>
<reference evidence="3" key="1">
    <citation type="journal article" date="2021" name="PeerJ">
        <title>Extensive microbial diversity within the chicken gut microbiome revealed by metagenomics and culture.</title>
        <authorList>
            <person name="Gilroy R."/>
            <person name="Ravi A."/>
            <person name="Getino M."/>
            <person name="Pursley I."/>
            <person name="Horton D.L."/>
            <person name="Alikhan N.F."/>
            <person name="Baker D."/>
            <person name="Gharbi K."/>
            <person name="Hall N."/>
            <person name="Watson M."/>
            <person name="Adriaenssens E.M."/>
            <person name="Foster-Nyarko E."/>
            <person name="Jarju S."/>
            <person name="Secka A."/>
            <person name="Antonio M."/>
            <person name="Oren A."/>
            <person name="Chaudhuri R.R."/>
            <person name="La Ragione R."/>
            <person name="Hildebrand F."/>
            <person name="Pallen M.J."/>
        </authorList>
    </citation>
    <scope>NUCLEOTIDE SEQUENCE</scope>
    <source>
        <strain evidence="3">ChiGjej6B6-14162</strain>
    </source>
</reference>
<feature type="domain" description="Solute-binding protein family 3/N-terminal" evidence="2">
    <location>
        <begin position="47"/>
        <end position="274"/>
    </location>
</feature>
<proteinExistence type="predicted"/>